<comment type="caution">
    <text evidence="3">The sequence shown here is derived from an EMBL/GenBank/DDBJ whole genome shotgun (WGS) entry which is preliminary data.</text>
</comment>
<protein>
    <submittedName>
        <fullName evidence="3">Protein-tyrosine-phosphatase</fullName>
    </submittedName>
</protein>
<dbReference type="PANTHER" id="PTHR43428:SF1">
    <property type="entry name" value="ARSENATE REDUCTASE"/>
    <property type="match status" value="1"/>
</dbReference>
<proteinExistence type="predicted"/>
<feature type="domain" description="Phosphotyrosine protein phosphatase I" evidence="2">
    <location>
        <begin position="1"/>
        <end position="124"/>
    </location>
</feature>
<dbReference type="InterPro" id="IPR023485">
    <property type="entry name" value="Ptyr_pPase"/>
</dbReference>
<evidence type="ECO:0000256" key="1">
    <source>
        <dbReference type="ARBA" id="ARBA00022849"/>
    </source>
</evidence>
<dbReference type="SMART" id="SM00226">
    <property type="entry name" value="LMWPc"/>
    <property type="match status" value="1"/>
</dbReference>
<dbReference type="Proteomes" id="UP000230390">
    <property type="component" value="Unassembled WGS sequence"/>
</dbReference>
<keyword evidence="1" id="KW-0059">Arsenical resistance</keyword>
<dbReference type="InterPro" id="IPR036196">
    <property type="entry name" value="Ptyr_pPase_sf"/>
</dbReference>
<accession>A0A2G8T9J8</accession>
<dbReference type="OrthoDB" id="9793058at2"/>
<name>A0A2G8T9J8_9BURK</name>
<evidence type="ECO:0000313" key="3">
    <source>
        <dbReference type="EMBL" id="PIL42715.1"/>
    </source>
</evidence>
<organism evidence="3 4">
    <name type="scientific">Massilia eurypsychrophila</name>
    <dbReference type="NCBI Taxonomy" id="1485217"/>
    <lineage>
        <taxon>Bacteria</taxon>
        <taxon>Pseudomonadati</taxon>
        <taxon>Pseudomonadota</taxon>
        <taxon>Betaproteobacteria</taxon>
        <taxon>Burkholderiales</taxon>
        <taxon>Oxalobacteraceae</taxon>
        <taxon>Telluria group</taxon>
        <taxon>Massilia</taxon>
    </lineage>
</organism>
<dbReference type="AlphaFoldDB" id="A0A2G8T9J8"/>
<sequence length="144" mass="15502">MAEAILKWHGGDGFRAYSAGSHPTGRVNPLALEQLRMRGYPTDGLASKSWSRFAGPDAQPVHVLIGVCSKVVAERHPAWPGNPVEAFWELRSPGMFEGSDIDVRAAFAQVCEQLEAAVKALVALPLDQLDADAAGRCLQPRVTP</sequence>
<reference evidence="3 4" key="1">
    <citation type="submission" date="2017-10" db="EMBL/GenBank/DDBJ databases">
        <title>Massilia psychrophilum sp. nov., a novel purple-pigmented bacterium isolated from Tianshan glacier, Xinjiang Municipality, China.</title>
        <authorList>
            <person name="Wang H."/>
        </authorList>
    </citation>
    <scope>NUCLEOTIDE SEQUENCE [LARGE SCALE GENOMIC DNA]</scope>
    <source>
        <strain evidence="3 4">JCM 30074</strain>
    </source>
</reference>
<gene>
    <name evidence="3" type="ORF">CR105_22995</name>
</gene>
<dbReference type="Gene3D" id="3.40.50.2300">
    <property type="match status" value="1"/>
</dbReference>
<dbReference type="SUPFAM" id="SSF52788">
    <property type="entry name" value="Phosphotyrosine protein phosphatases I"/>
    <property type="match status" value="1"/>
</dbReference>
<evidence type="ECO:0000313" key="4">
    <source>
        <dbReference type="Proteomes" id="UP000230390"/>
    </source>
</evidence>
<dbReference type="GO" id="GO:0046685">
    <property type="term" value="P:response to arsenic-containing substance"/>
    <property type="evidence" value="ECO:0007669"/>
    <property type="project" value="UniProtKB-KW"/>
</dbReference>
<dbReference type="Pfam" id="PF01451">
    <property type="entry name" value="LMWPc"/>
    <property type="match status" value="1"/>
</dbReference>
<evidence type="ECO:0000259" key="2">
    <source>
        <dbReference type="SMART" id="SM00226"/>
    </source>
</evidence>
<dbReference type="PANTHER" id="PTHR43428">
    <property type="entry name" value="ARSENATE REDUCTASE"/>
    <property type="match status" value="1"/>
</dbReference>
<dbReference type="EMBL" id="PDOC01000022">
    <property type="protein sequence ID" value="PIL42715.1"/>
    <property type="molecule type" value="Genomic_DNA"/>
</dbReference>
<keyword evidence="4" id="KW-1185">Reference proteome</keyword>